<dbReference type="AlphaFoldDB" id="A0A401JEB3"/>
<dbReference type="Pfam" id="PF11743">
    <property type="entry name" value="DUF3301"/>
    <property type="match status" value="1"/>
</dbReference>
<comment type="caution">
    <text evidence="1">The sequence shown here is derived from an EMBL/GenBank/DDBJ whole genome shotgun (WGS) entry which is preliminary data.</text>
</comment>
<evidence type="ECO:0008006" key="3">
    <source>
        <dbReference type="Google" id="ProtNLM"/>
    </source>
</evidence>
<protein>
    <recommendedName>
        <fullName evidence="3">DUF3301 domain-containing protein</fullName>
    </recommendedName>
</protein>
<gene>
    <name evidence="1" type="ORF">SFMTTN_1778</name>
</gene>
<accession>A0A401JEB3</accession>
<dbReference type="EMBL" id="BGOW01000015">
    <property type="protein sequence ID" value="GBL45966.1"/>
    <property type="molecule type" value="Genomic_DNA"/>
</dbReference>
<reference evidence="1 2" key="1">
    <citation type="journal article" date="2019" name="Front. Microbiol.">
        <title>Genomes of Neutrophilic Sulfur-Oxidizing Chemolithoautotrophs Representing 9 Proteobacterial Species From 8 Genera.</title>
        <authorList>
            <person name="Watanabe T."/>
            <person name="Kojima H."/>
            <person name="Umezawa K."/>
            <person name="Hori C."/>
            <person name="Takasuka T.E."/>
            <person name="Kato Y."/>
            <person name="Fukui M."/>
        </authorList>
    </citation>
    <scope>NUCLEOTIDE SEQUENCE [LARGE SCALE GENOMIC DNA]</scope>
    <source>
        <strain evidence="1 2">TTN</strain>
    </source>
</reference>
<evidence type="ECO:0000313" key="1">
    <source>
        <dbReference type="EMBL" id="GBL45966.1"/>
    </source>
</evidence>
<dbReference type="RefSeq" id="WP_124704767.1">
    <property type="nucleotide sequence ID" value="NZ_BGOW01000015.1"/>
</dbReference>
<name>A0A401JEB3_9PROT</name>
<dbReference type="Proteomes" id="UP000286806">
    <property type="component" value="Unassembled WGS sequence"/>
</dbReference>
<dbReference type="InterPro" id="IPR021732">
    <property type="entry name" value="DUF3301"/>
</dbReference>
<sequence>MIELVVVAALGGLAWFWLDSLKTRETAIAAAKRACNADAVQLLDDTVAVASIRLARHPGGQVTLRRFYRFEFSDTGDNRRGGVVLMLGNVVETVRLGNVWTV</sequence>
<evidence type="ECO:0000313" key="2">
    <source>
        <dbReference type="Proteomes" id="UP000286806"/>
    </source>
</evidence>
<keyword evidence="2" id="KW-1185">Reference proteome</keyword>
<organism evidence="1 2">
    <name type="scientific">Sulfuriferula multivorans</name>
    <dbReference type="NCBI Taxonomy" id="1559896"/>
    <lineage>
        <taxon>Bacteria</taxon>
        <taxon>Pseudomonadati</taxon>
        <taxon>Pseudomonadota</taxon>
        <taxon>Betaproteobacteria</taxon>
        <taxon>Nitrosomonadales</taxon>
        <taxon>Sulfuricellaceae</taxon>
        <taxon>Sulfuriferula</taxon>
    </lineage>
</organism>
<dbReference type="OrthoDB" id="5959530at2"/>
<proteinExistence type="predicted"/>